<evidence type="ECO:0008006" key="8">
    <source>
        <dbReference type="Google" id="ProtNLM"/>
    </source>
</evidence>
<feature type="compositionally biased region" description="Low complexity" evidence="5">
    <location>
        <begin position="132"/>
        <end position="141"/>
    </location>
</feature>
<proteinExistence type="predicted"/>
<evidence type="ECO:0000313" key="7">
    <source>
        <dbReference type="Proteomes" id="UP000094412"/>
    </source>
</evidence>
<evidence type="ECO:0000256" key="3">
    <source>
        <dbReference type="ARBA" id="ARBA00022989"/>
    </source>
</evidence>
<evidence type="ECO:0000256" key="4">
    <source>
        <dbReference type="ARBA" id="ARBA00023136"/>
    </source>
</evidence>
<dbReference type="STRING" id="1566387.QV13_28370"/>
<feature type="compositionally biased region" description="Basic and acidic residues" evidence="5">
    <location>
        <begin position="224"/>
        <end position="250"/>
    </location>
</feature>
<sequence length="383" mass="40518">MKAGLTTSAILHAVVIGFGLFTLRAPPGFQPLDVESFPVDIVPVEDVAQSLQGDKKATPRDKPAPKPTERPDIVANAQKIGENTVDTDNPATPAPKPKPVENTESAPKAPTPTEKPKPEDAPKPKEEPKPTPATEVAPAEQPKQDVKPDPVKQPDPKPLPVKEPEPAPKPAEQKPAEAKPEPAKPDAVAEAIATQPTEAVALPNSAPAPEAKPRPEPAQAETAKAPDRKKSDKSVKEASSRQKSEDEAFNDKVSALLNKQKPSGGGAKRSTQQSSLGGDRNNGQKLSNSEMGALREQLSGCWTIPVGAQDAGNLVAIIRFNVDQSGKLDGRPTIQTSSGNRSYDESAVRAIQKCDQAGLTLPAGKQDIWSEIQVTFNPGDMGM</sequence>
<feature type="region of interest" description="Disordered" evidence="5">
    <location>
        <begin position="48"/>
        <end position="287"/>
    </location>
</feature>
<dbReference type="EMBL" id="MDEO01000036">
    <property type="protein sequence ID" value="OCX13408.1"/>
    <property type="molecule type" value="Genomic_DNA"/>
</dbReference>
<organism evidence="6 7">
    <name type="scientific">Mesorhizobium hungaricum</name>
    <dbReference type="NCBI Taxonomy" id="1566387"/>
    <lineage>
        <taxon>Bacteria</taxon>
        <taxon>Pseudomonadati</taxon>
        <taxon>Pseudomonadota</taxon>
        <taxon>Alphaproteobacteria</taxon>
        <taxon>Hyphomicrobiales</taxon>
        <taxon>Phyllobacteriaceae</taxon>
        <taxon>Mesorhizobium</taxon>
    </lineage>
</organism>
<comment type="subcellular location">
    <subcellularLocation>
        <location evidence="1">Membrane</location>
        <topology evidence="1">Single-pass membrane protein</topology>
    </subcellularLocation>
</comment>
<evidence type="ECO:0000313" key="6">
    <source>
        <dbReference type="EMBL" id="OCX13408.1"/>
    </source>
</evidence>
<evidence type="ECO:0000256" key="5">
    <source>
        <dbReference type="SAM" id="MobiDB-lite"/>
    </source>
</evidence>
<feature type="compositionally biased region" description="Basic and acidic residues" evidence="5">
    <location>
        <begin position="142"/>
        <end position="184"/>
    </location>
</feature>
<dbReference type="Proteomes" id="UP000094412">
    <property type="component" value="Unassembled WGS sequence"/>
</dbReference>
<feature type="compositionally biased region" description="Basic and acidic residues" evidence="5">
    <location>
        <begin position="53"/>
        <end position="72"/>
    </location>
</feature>
<evidence type="ECO:0000256" key="2">
    <source>
        <dbReference type="ARBA" id="ARBA00022692"/>
    </source>
</evidence>
<dbReference type="OrthoDB" id="7161229at2"/>
<comment type="caution">
    <text evidence="6">The sequence shown here is derived from an EMBL/GenBank/DDBJ whole genome shotgun (WGS) entry which is preliminary data.</text>
</comment>
<feature type="compositionally biased region" description="Basic and acidic residues" evidence="5">
    <location>
        <begin position="114"/>
        <end position="129"/>
    </location>
</feature>
<reference evidence="6 7" key="1">
    <citation type="submission" date="2016-08" db="EMBL/GenBank/DDBJ databases">
        <title>Whole genome sequence of Mesorhizobium sp. strain UASWS1009 isolated from industrial sewage.</title>
        <authorList>
            <person name="Crovadore J."/>
            <person name="Calmin G."/>
            <person name="Chablais R."/>
            <person name="Cochard B."/>
            <person name="Lefort F."/>
        </authorList>
    </citation>
    <scope>NUCLEOTIDE SEQUENCE [LARGE SCALE GENOMIC DNA]</scope>
    <source>
        <strain evidence="6 7">UASWS1009</strain>
    </source>
</reference>
<dbReference type="AlphaFoldDB" id="A0A1C2DF79"/>
<feature type="compositionally biased region" description="Polar residues" evidence="5">
    <location>
        <begin position="269"/>
        <end position="287"/>
    </location>
</feature>
<accession>A0A1C2DF79</accession>
<keyword evidence="7" id="KW-1185">Reference proteome</keyword>
<name>A0A1C2DF79_9HYPH</name>
<keyword evidence="2" id="KW-0812">Transmembrane</keyword>
<protein>
    <recommendedName>
        <fullName evidence="8">Protein TolA</fullName>
    </recommendedName>
</protein>
<dbReference type="GO" id="GO:0016020">
    <property type="term" value="C:membrane"/>
    <property type="evidence" value="ECO:0007669"/>
    <property type="project" value="UniProtKB-SubCell"/>
</dbReference>
<dbReference type="SUPFAM" id="SSF74653">
    <property type="entry name" value="TolA/TonB C-terminal domain"/>
    <property type="match status" value="1"/>
</dbReference>
<keyword evidence="4" id="KW-0472">Membrane</keyword>
<keyword evidence="3" id="KW-1133">Transmembrane helix</keyword>
<gene>
    <name evidence="6" type="ORF">QV13_28370</name>
</gene>
<dbReference type="NCBIfam" id="TIGR01352">
    <property type="entry name" value="tonB_Cterm"/>
    <property type="match status" value="1"/>
</dbReference>
<dbReference type="Gene3D" id="3.30.1150.10">
    <property type="match status" value="1"/>
</dbReference>
<dbReference type="Pfam" id="PF13103">
    <property type="entry name" value="TonB_2"/>
    <property type="match status" value="1"/>
</dbReference>
<evidence type="ECO:0000256" key="1">
    <source>
        <dbReference type="ARBA" id="ARBA00004167"/>
    </source>
</evidence>
<dbReference type="InterPro" id="IPR006260">
    <property type="entry name" value="TonB/TolA_C"/>
</dbReference>